<evidence type="ECO:0000256" key="1">
    <source>
        <dbReference type="SAM" id="MobiDB-lite"/>
    </source>
</evidence>
<organism evidence="2 3">
    <name type="scientific">Cladonia borealis</name>
    <dbReference type="NCBI Taxonomy" id="184061"/>
    <lineage>
        <taxon>Eukaryota</taxon>
        <taxon>Fungi</taxon>
        <taxon>Dikarya</taxon>
        <taxon>Ascomycota</taxon>
        <taxon>Pezizomycotina</taxon>
        <taxon>Lecanoromycetes</taxon>
        <taxon>OSLEUM clade</taxon>
        <taxon>Lecanoromycetidae</taxon>
        <taxon>Lecanorales</taxon>
        <taxon>Lecanorineae</taxon>
        <taxon>Cladoniaceae</taxon>
        <taxon>Cladonia</taxon>
    </lineage>
</organism>
<feature type="region of interest" description="Disordered" evidence="1">
    <location>
        <begin position="629"/>
        <end position="656"/>
    </location>
</feature>
<name>A0AA39R8I0_9LECA</name>
<evidence type="ECO:0000313" key="2">
    <source>
        <dbReference type="EMBL" id="KAK0516907.1"/>
    </source>
</evidence>
<dbReference type="Gene3D" id="2.130.10.10">
    <property type="entry name" value="YVTN repeat-like/Quinoprotein amine dehydrogenase"/>
    <property type="match status" value="1"/>
</dbReference>
<keyword evidence="3" id="KW-1185">Reference proteome</keyword>
<evidence type="ECO:0000313" key="3">
    <source>
        <dbReference type="Proteomes" id="UP001166286"/>
    </source>
</evidence>
<reference evidence="2" key="1">
    <citation type="submission" date="2023-03" db="EMBL/GenBank/DDBJ databases">
        <title>Complete genome of Cladonia borealis.</title>
        <authorList>
            <person name="Park H."/>
        </authorList>
    </citation>
    <scope>NUCLEOTIDE SEQUENCE</scope>
    <source>
        <strain evidence="2">ANT050790</strain>
    </source>
</reference>
<dbReference type="EMBL" id="JAFEKC020000001">
    <property type="protein sequence ID" value="KAK0516907.1"/>
    <property type="molecule type" value="Genomic_DNA"/>
</dbReference>
<feature type="compositionally biased region" description="Acidic residues" evidence="1">
    <location>
        <begin position="228"/>
        <end position="241"/>
    </location>
</feature>
<sequence length="656" mass="71766">MKPNVRSLDGLLHICYDLPHRVHTSKVYPLTAPNGSTIIVYGHEQGVRLVWRGGRPFKQSTPEHKPQKANGESSGMVLSLSNDEDPAPDAPLGDTTIFDDEEEEYDPSEPYLPIVQTLDLDLGIEVLYLAFPHLPATLQKTSLDSLPTFMSNELICALTCSDFTIRVLTVPLMPPHPQSKARPEVRNAVSNLDARKGLFGEQMFTFTGEPSHRSILKGVSMTITASPLEDEEDDDMEDDEQTDRLPAPSRTASRSHSRSGLGRDDSWDLLVASHSSDLSGLLLIYRVPLAQEGVRISSEHQTPWRIHNLASPAVTVEFNTGLYPAARHSLLLVAEAKGNVRILDSVPRSRAAQGLWLVSLHSEFETSQDSIIRRRPILDAKWVLGGKSILVLLADGRYGIWDNENAGPKSTNTAKPPRPLTTFALDGWVGNSLKSRPMMKTSATNSESRAKLVPMTPSTRKMKQEALFAGPITIAQREGPGRGGLYVCPVRESSNSGAGDESVLFWHESNIMIIPSLLTHWQNKVRQSGNLFGTGAKGEPLLINNVQLGGESCHEIGLLVCSKEPVKDSMSRTEILITGQHRLLIVTPPLVEPTPPPETSPPPLSSSVDQQLLAKGELDVHGMDRILAGMSNGDTPNRSSRNYTSNGSGKNLLMSF</sequence>
<feature type="compositionally biased region" description="Polar residues" evidence="1">
    <location>
        <begin position="632"/>
        <end position="649"/>
    </location>
</feature>
<evidence type="ECO:0008006" key="4">
    <source>
        <dbReference type="Google" id="ProtNLM"/>
    </source>
</evidence>
<dbReference type="Proteomes" id="UP001166286">
    <property type="component" value="Unassembled WGS sequence"/>
</dbReference>
<feature type="region of interest" description="Disordered" evidence="1">
    <location>
        <begin position="227"/>
        <end position="261"/>
    </location>
</feature>
<dbReference type="InterPro" id="IPR015943">
    <property type="entry name" value="WD40/YVTN_repeat-like_dom_sf"/>
</dbReference>
<dbReference type="AlphaFoldDB" id="A0AA39R8I0"/>
<proteinExistence type="predicted"/>
<accession>A0AA39R8I0</accession>
<protein>
    <recommendedName>
        <fullName evidence="4">Nucleoporin NUP37</fullName>
    </recommendedName>
</protein>
<feature type="region of interest" description="Disordered" evidence="1">
    <location>
        <begin position="55"/>
        <end position="96"/>
    </location>
</feature>
<comment type="caution">
    <text evidence="2">The sequence shown here is derived from an EMBL/GenBank/DDBJ whole genome shotgun (WGS) entry which is preliminary data.</text>
</comment>
<gene>
    <name evidence="2" type="ORF">JMJ35_000062</name>
</gene>